<dbReference type="RefSeq" id="WP_194863723.1">
    <property type="nucleotide sequence ID" value="NZ_ARXX01000001.1"/>
</dbReference>
<reference evidence="1 2" key="1">
    <citation type="submission" date="2012-09" db="EMBL/GenBank/DDBJ databases">
        <title>Genome Sequence of alkane-degrading Bacterium Alcanivorax sp. 521-1.</title>
        <authorList>
            <person name="Lai Q."/>
            <person name="Shao Z."/>
        </authorList>
    </citation>
    <scope>NUCLEOTIDE SEQUENCE [LARGE SCALE GENOMIC DNA]</scope>
    <source>
        <strain evidence="1 2">521-1</strain>
    </source>
</reference>
<organism evidence="1 2">
    <name type="scientific">Alloalcanivorax profundimaris</name>
    <dbReference type="NCBI Taxonomy" id="2735259"/>
    <lineage>
        <taxon>Bacteria</taxon>
        <taxon>Pseudomonadati</taxon>
        <taxon>Pseudomonadota</taxon>
        <taxon>Gammaproteobacteria</taxon>
        <taxon>Oceanospirillales</taxon>
        <taxon>Alcanivoracaceae</taxon>
        <taxon>Alloalcanivorax</taxon>
    </lineage>
</organism>
<dbReference type="PANTHER" id="PTHR42830">
    <property type="entry name" value="OSMOTICALLY INDUCIBLE FAMILY PROTEIN"/>
    <property type="match status" value="1"/>
</dbReference>
<protein>
    <recommendedName>
        <fullName evidence="3">OsmC family peroxiredoxin</fullName>
    </recommendedName>
</protein>
<dbReference type="Pfam" id="PF02566">
    <property type="entry name" value="OsmC"/>
    <property type="match status" value="1"/>
</dbReference>
<keyword evidence="2" id="KW-1185">Reference proteome</keyword>
<evidence type="ECO:0008006" key="3">
    <source>
        <dbReference type="Google" id="ProtNLM"/>
    </source>
</evidence>
<dbReference type="InterPro" id="IPR052707">
    <property type="entry name" value="OsmC_Ohr_Peroxiredoxin"/>
</dbReference>
<sequence length="156" mass="17344">MADYQATIRWQRQADEAFSDNRYSRAHEWAFDGGVVVPASASPHIVPLPYSVAEDVDPEEAFVAALSSCHMLVFLGIAAKRRYVVDSYVDQAVGTMAKNEDGKLAITRVVLRLDARFSGERQPSRAQIEKMHHQAHSECFIANSVRTEVVTELPAP</sequence>
<gene>
    <name evidence="1" type="ORF">Y5W_00032</name>
</gene>
<dbReference type="InterPro" id="IPR015946">
    <property type="entry name" value="KH_dom-like_a/b"/>
</dbReference>
<accession>A0ABS0AKU2</accession>
<dbReference type="SUPFAM" id="SSF82784">
    <property type="entry name" value="OsmC-like"/>
    <property type="match status" value="1"/>
</dbReference>
<proteinExistence type="predicted"/>
<evidence type="ECO:0000313" key="1">
    <source>
        <dbReference type="EMBL" id="MBF5054738.1"/>
    </source>
</evidence>
<dbReference type="Proteomes" id="UP000662703">
    <property type="component" value="Unassembled WGS sequence"/>
</dbReference>
<dbReference type="EMBL" id="ARXX01000001">
    <property type="protein sequence ID" value="MBF5054738.1"/>
    <property type="molecule type" value="Genomic_DNA"/>
</dbReference>
<name>A0ABS0AKU2_9GAMM</name>
<dbReference type="InterPro" id="IPR003718">
    <property type="entry name" value="OsmC/Ohr_fam"/>
</dbReference>
<comment type="caution">
    <text evidence="1">The sequence shown here is derived from an EMBL/GenBank/DDBJ whole genome shotgun (WGS) entry which is preliminary data.</text>
</comment>
<evidence type="ECO:0000313" key="2">
    <source>
        <dbReference type="Proteomes" id="UP000662703"/>
    </source>
</evidence>
<dbReference type="Gene3D" id="3.30.300.20">
    <property type="match status" value="1"/>
</dbReference>
<dbReference type="PANTHER" id="PTHR42830:SF2">
    <property type="entry name" value="OSMC_OHR FAMILY PROTEIN"/>
    <property type="match status" value="1"/>
</dbReference>
<dbReference type="InterPro" id="IPR036102">
    <property type="entry name" value="OsmC/Ohrsf"/>
</dbReference>